<evidence type="ECO:0000256" key="2">
    <source>
        <dbReference type="SAM" id="Phobius"/>
    </source>
</evidence>
<dbReference type="AlphaFoldDB" id="A0A1M5Q3D9"/>
<dbReference type="STRING" id="1123350.SAMN02744040_00772"/>
<dbReference type="InterPro" id="IPR021522">
    <property type="entry name" value="MctB"/>
</dbReference>
<dbReference type="GO" id="GO:0055070">
    <property type="term" value="P:copper ion homeostasis"/>
    <property type="evidence" value="ECO:0007669"/>
    <property type="project" value="InterPro"/>
</dbReference>
<keyword evidence="2" id="KW-1133">Transmembrane helix</keyword>
<name>A0A1M5Q3D9_9FIRM</name>
<dbReference type="RefSeq" id="WP_072723808.1">
    <property type="nucleotide sequence ID" value="NZ_FQXH01000007.1"/>
</dbReference>
<accession>A0A1M5Q3D9</accession>
<gene>
    <name evidence="3" type="ORF">SAMN02744040_00772</name>
</gene>
<dbReference type="GO" id="GO:0016020">
    <property type="term" value="C:membrane"/>
    <property type="evidence" value="ECO:0007669"/>
    <property type="project" value="InterPro"/>
</dbReference>
<dbReference type="Pfam" id="PF11382">
    <property type="entry name" value="MctB"/>
    <property type="match status" value="1"/>
</dbReference>
<protein>
    <submittedName>
        <fullName evidence="3">Copper transport outer membrane protein, MctB</fullName>
    </submittedName>
</protein>
<evidence type="ECO:0000313" key="4">
    <source>
        <dbReference type="Proteomes" id="UP000242520"/>
    </source>
</evidence>
<feature type="transmembrane region" description="Helical" evidence="2">
    <location>
        <begin position="7"/>
        <end position="29"/>
    </location>
</feature>
<feature type="coiled-coil region" evidence="1">
    <location>
        <begin position="36"/>
        <end position="77"/>
    </location>
</feature>
<dbReference type="OrthoDB" id="2382049at2"/>
<keyword evidence="2" id="KW-0812">Transmembrane</keyword>
<keyword evidence="1" id="KW-0175">Coiled coil</keyword>
<keyword evidence="4" id="KW-1185">Reference proteome</keyword>
<sequence>MNINIKYFVVAMCSIFISLGIGILIGFNLNSNGIFNEQQTQIIQDLENRFEIIKTENEKLEDSILNLTKKNENLNKYIENTFDYVIDAKLEGKNIGIVKTTEDYFYPNVKEFIDKAKGNVVFDIVIKDKLLEDTDLSVLNKEFNISLNNKYELVNYIMKLIYEDKNVELLNKLNEKGIIEVKTLNLDYVNLDTVILEGGSIQKNESKLEVIDNNIIQYFKNNNVKLLGAERSDVENSYISFYKKSKISTIDNLDEVMGKISLIMVLEGKTGHFGIKDTADEFTPFEIK</sequence>
<keyword evidence="2" id="KW-0472">Membrane</keyword>
<proteinExistence type="predicted"/>
<evidence type="ECO:0000313" key="3">
    <source>
        <dbReference type="EMBL" id="SHH08558.1"/>
    </source>
</evidence>
<organism evidence="3 4">
    <name type="scientific">Tepidibacter thalassicus DSM 15285</name>
    <dbReference type="NCBI Taxonomy" id="1123350"/>
    <lineage>
        <taxon>Bacteria</taxon>
        <taxon>Bacillati</taxon>
        <taxon>Bacillota</taxon>
        <taxon>Clostridia</taxon>
        <taxon>Peptostreptococcales</taxon>
        <taxon>Peptostreptococcaceae</taxon>
        <taxon>Tepidibacter</taxon>
    </lineage>
</organism>
<evidence type="ECO:0000256" key="1">
    <source>
        <dbReference type="SAM" id="Coils"/>
    </source>
</evidence>
<dbReference type="Proteomes" id="UP000242520">
    <property type="component" value="Unassembled WGS sequence"/>
</dbReference>
<dbReference type="EMBL" id="FQXH01000007">
    <property type="protein sequence ID" value="SHH08558.1"/>
    <property type="molecule type" value="Genomic_DNA"/>
</dbReference>
<reference evidence="4" key="1">
    <citation type="submission" date="2016-11" db="EMBL/GenBank/DDBJ databases">
        <authorList>
            <person name="Varghese N."/>
            <person name="Submissions S."/>
        </authorList>
    </citation>
    <scope>NUCLEOTIDE SEQUENCE [LARGE SCALE GENOMIC DNA]</scope>
    <source>
        <strain evidence="4">DSM 15285</strain>
    </source>
</reference>